<sequence length="409" mass="44306">MSTDPAGGRSPRYYFFLSYAHSAPVVWPPDAASSDADYWVREFFADLSEAVSHRARASTAMSVGFLDEQIRPGSDWNAELANALGGAEVFVALYSPGYLNRSWPMRERTAFQRRLDACRGLVHPHQHVAPVLWLPITSWGTVSDRDAALDLGVNVPAYTENGLRALLMLSTYRADYRHIVDRLARRIVDAAELHPVGRSPAPSPSDVPDTSRSTTDTPFVVGVLCPDGPTPVPAGSSAGAQWRPFAEAQALPIAQYAATVAERLGLPTRVVDLDAVGSMYDSCPGLLLIDPATAAERHTFVAGNGALERLPEWVTLLVVADRDDPAGDARGAALRERLLRILGEPGANRVKRVGEVEEFVQLMPALITEARREFLRKAPVFPPKGAHVPRPTMSGHGVSTAPPPKEVDS</sequence>
<evidence type="ECO:0000313" key="3">
    <source>
        <dbReference type="EMBL" id="GIJ57374.1"/>
    </source>
</evidence>
<dbReference type="Proteomes" id="UP000612585">
    <property type="component" value="Unassembled WGS sequence"/>
</dbReference>
<feature type="region of interest" description="Disordered" evidence="1">
    <location>
        <begin position="382"/>
        <end position="409"/>
    </location>
</feature>
<dbReference type="EMBL" id="BOPG01000031">
    <property type="protein sequence ID" value="GIJ57374.1"/>
    <property type="molecule type" value="Genomic_DNA"/>
</dbReference>
<dbReference type="InterPro" id="IPR035897">
    <property type="entry name" value="Toll_tir_struct_dom_sf"/>
</dbReference>
<dbReference type="InterPro" id="IPR000157">
    <property type="entry name" value="TIR_dom"/>
</dbReference>
<evidence type="ECO:0000256" key="1">
    <source>
        <dbReference type="SAM" id="MobiDB-lite"/>
    </source>
</evidence>
<comment type="caution">
    <text evidence="3">The sequence shown here is derived from an EMBL/GenBank/DDBJ whole genome shotgun (WGS) entry which is preliminary data.</text>
</comment>
<protein>
    <recommendedName>
        <fullName evidence="2">TIR domain-containing protein</fullName>
    </recommendedName>
</protein>
<name>A0A8J3Z4W5_9ACTN</name>
<gene>
    <name evidence="3" type="ORF">Vau01_048900</name>
</gene>
<organism evidence="3 4">
    <name type="scientific">Virgisporangium aurantiacum</name>
    <dbReference type="NCBI Taxonomy" id="175570"/>
    <lineage>
        <taxon>Bacteria</taxon>
        <taxon>Bacillati</taxon>
        <taxon>Actinomycetota</taxon>
        <taxon>Actinomycetes</taxon>
        <taxon>Micromonosporales</taxon>
        <taxon>Micromonosporaceae</taxon>
        <taxon>Virgisporangium</taxon>
    </lineage>
</organism>
<keyword evidence="4" id="KW-1185">Reference proteome</keyword>
<feature type="domain" description="TIR" evidence="2">
    <location>
        <begin position="60"/>
        <end position="113"/>
    </location>
</feature>
<accession>A0A8J3Z4W5</accession>
<proteinExistence type="predicted"/>
<dbReference type="GO" id="GO:0007165">
    <property type="term" value="P:signal transduction"/>
    <property type="evidence" value="ECO:0007669"/>
    <property type="project" value="InterPro"/>
</dbReference>
<dbReference type="Pfam" id="PF13676">
    <property type="entry name" value="TIR_2"/>
    <property type="match status" value="1"/>
</dbReference>
<dbReference type="Gene3D" id="3.40.50.10140">
    <property type="entry name" value="Toll/interleukin-1 receptor homology (TIR) domain"/>
    <property type="match status" value="1"/>
</dbReference>
<dbReference type="AlphaFoldDB" id="A0A8J3Z4W5"/>
<evidence type="ECO:0000259" key="2">
    <source>
        <dbReference type="Pfam" id="PF13676"/>
    </source>
</evidence>
<dbReference type="InterPro" id="IPR047603">
    <property type="entry name" value="FxsC_N"/>
</dbReference>
<reference evidence="3" key="1">
    <citation type="submission" date="2021-01" db="EMBL/GenBank/DDBJ databases">
        <title>Whole genome shotgun sequence of Virgisporangium aurantiacum NBRC 16421.</title>
        <authorList>
            <person name="Komaki H."/>
            <person name="Tamura T."/>
        </authorList>
    </citation>
    <scope>NUCLEOTIDE SEQUENCE</scope>
    <source>
        <strain evidence="3">NBRC 16421</strain>
    </source>
</reference>
<evidence type="ECO:0000313" key="4">
    <source>
        <dbReference type="Proteomes" id="UP000612585"/>
    </source>
</evidence>
<dbReference type="NCBIfam" id="NF040588">
    <property type="entry name" value="FxsC_Nterm"/>
    <property type="match status" value="1"/>
</dbReference>
<dbReference type="RefSeq" id="WP_203996666.1">
    <property type="nucleotide sequence ID" value="NZ_BOPG01000031.1"/>
</dbReference>
<dbReference type="SUPFAM" id="SSF52200">
    <property type="entry name" value="Toll/Interleukin receptor TIR domain"/>
    <property type="match status" value="1"/>
</dbReference>